<gene>
    <name evidence="4" type="ORF">PXEA_LOCUS15546</name>
</gene>
<evidence type="ECO:0000256" key="1">
    <source>
        <dbReference type="SAM" id="MobiDB-lite"/>
    </source>
</evidence>
<dbReference type="PANTHER" id="PTHR19134:SF531">
    <property type="entry name" value="TYROSINE-PROTEIN PHOSPHATASE LAR"/>
    <property type="match status" value="1"/>
</dbReference>
<feature type="domain" description="Tyrosine specific protein phosphatases" evidence="3">
    <location>
        <begin position="64"/>
        <end position="106"/>
    </location>
</feature>
<dbReference type="InterPro" id="IPR050348">
    <property type="entry name" value="Protein-Tyr_Phosphatase"/>
</dbReference>
<dbReference type="PROSITE" id="PS50056">
    <property type="entry name" value="TYR_PHOSPHATASE_2"/>
    <property type="match status" value="1"/>
</dbReference>
<dbReference type="InterPro" id="IPR000242">
    <property type="entry name" value="PTP_cat"/>
</dbReference>
<protein>
    <recommendedName>
        <fullName evidence="6">Tyrosine-protein phosphatase domain-containing protein</fullName>
    </recommendedName>
</protein>
<keyword evidence="5" id="KW-1185">Reference proteome</keyword>
<dbReference type="InterPro" id="IPR003595">
    <property type="entry name" value="Tyr_Pase_cat"/>
</dbReference>
<dbReference type="Pfam" id="PF00102">
    <property type="entry name" value="Y_phosphatase"/>
    <property type="match status" value="1"/>
</dbReference>
<dbReference type="EMBL" id="CAAALY010054732">
    <property type="protein sequence ID" value="VEL22106.1"/>
    <property type="molecule type" value="Genomic_DNA"/>
</dbReference>
<dbReference type="SMART" id="SM00404">
    <property type="entry name" value="PTPc_motif"/>
    <property type="match status" value="1"/>
</dbReference>
<organism evidence="4 5">
    <name type="scientific">Protopolystoma xenopodis</name>
    <dbReference type="NCBI Taxonomy" id="117903"/>
    <lineage>
        <taxon>Eukaryota</taxon>
        <taxon>Metazoa</taxon>
        <taxon>Spiralia</taxon>
        <taxon>Lophotrochozoa</taxon>
        <taxon>Platyhelminthes</taxon>
        <taxon>Monogenea</taxon>
        <taxon>Polyopisthocotylea</taxon>
        <taxon>Polystomatidea</taxon>
        <taxon>Polystomatidae</taxon>
        <taxon>Protopolystoma</taxon>
    </lineage>
</organism>
<dbReference type="AlphaFoldDB" id="A0A448WWT5"/>
<dbReference type="PROSITE" id="PS50055">
    <property type="entry name" value="TYR_PHOSPHATASE_PTP"/>
    <property type="match status" value="1"/>
</dbReference>
<feature type="region of interest" description="Disordered" evidence="1">
    <location>
        <begin position="192"/>
        <end position="229"/>
    </location>
</feature>
<dbReference type="SUPFAM" id="SSF52799">
    <property type="entry name" value="(Phosphotyrosine protein) phosphatases II"/>
    <property type="match status" value="1"/>
</dbReference>
<comment type="caution">
    <text evidence="4">The sequence shown here is derived from an EMBL/GenBank/DDBJ whole genome shotgun (WGS) entry which is preliminary data.</text>
</comment>
<dbReference type="PANTHER" id="PTHR19134">
    <property type="entry name" value="RECEPTOR-TYPE TYROSINE-PROTEIN PHOSPHATASE"/>
    <property type="match status" value="1"/>
</dbReference>
<dbReference type="PRINTS" id="PR00700">
    <property type="entry name" value="PRTYPHPHTASE"/>
</dbReference>
<name>A0A448WWT5_9PLAT</name>
<evidence type="ECO:0000313" key="5">
    <source>
        <dbReference type="Proteomes" id="UP000784294"/>
    </source>
</evidence>
<sequence>MLQQSQSTTGQEESALRIFPPNTSLEMEVNSAIIRFFRGILINVSSNTSLLQIFDNCIIVLFPGAFIVLDILLERMRHEHVVDVFATVQHLRGQRNFIVQTEDQYAFIYEALVEAAASGNTEVPARHLAEHWTRLTAPLPPGIANARGTSLEVDCPVPLTGLELEFNQLAATSAPPSTPGRQTRPVIRRMASNHERSSGRGSSGDRPSGQSPEARKSSGSGSGSETLGKQTPAAMLPVSTSTLSAVQPLPQLLVAEYPNEIVSQGLIRKLSALT</sequence>
<dbReference type="Gene3D" id="3.90.190.10">
    <property type="entry name" value="Protein tyrosine phosphatase superfamily"/>
    <property type="match status" value="1"/>
</dbReference>
<dbReference type="Proteomes" id="UP000784294">
    <property type="component" value="Unassembled WGS sequence"/>
</dbReference>
<evidence type="ECO:0008006" key="6">
    <source>
        <dbReference type="Google" id="ProtNLM"/>
    </source>
</evidence>
<proteinExistence type="predicted"/>
<evidence type="ECO:0000259" key="2">
    <source>
        <dbReference type="PROSITE" id="PS50055"/>
    </source>
</evidence>
<dbReference type="OrthoDB" id="10253954at2759"/>
<evidence type="ECO:0000259" key="3">
    <source>
        <dbReference type="PROSITE" id="PS50056"/>
    </source>
</evidence>
<reference evidence="4" key="1">
    <citation type="submission" date="2018-11" db="EMBL/GenBank/DDBJ databases">
        <authorList>
            <consortium name="Pathogen Informatics"/>
        </authorList>
    </citation>
    <scope>NUCLEOTIDE SEQUENCE</scope>
</reference>
<dbReference type="GO" id="GO:0004725">
    <property type="term" value="F:protein tyrosine phosphatase activity"/>
    <property type="evidence" value="ECO:0007669"/>
    <property type="project" value="InterPro"/>
</dbReference>
<dbReference type="InterPro" id="IPR000387">
    <property type="entry name" value="Tyr_Pase_dom"/>
</dbReference>
<accession>A0A448WWT5</accession>
<feature type="non-terminal residue" evidence="4">
    <location>
        <position position="1"/>
    </location>
</feature>
<feature type="domain" description="Tyrosine-protein phosphatase" evidence="2">
    <location>
        <begin position="64"/>
        <end position="115"/>
    </location>
</feature>
<evidence type="ECO:0000313" key="4">
    <source>
        <dbReference type="EMBL" id="VEL22106.1"/>
    </source>
</evidence>
<dbReference type="InterPro" id="IPR029021">
    <property type="entry name" value="Prot-tyrosine_phosphatase-like"/>
</dbReference>